<dbReference type="EMBL" id="VTPC01068442">
    <property type="protein sequence ID" value="KAF2889300.1"/>
    <property type="molecule type" value="Genomic_DNA"/>
</dbReference>
<dbReference type="SUPFAM" id="SSF53756">
    <property type="entry name" value="UDP-Glycosyltransferase/glycogen phosphorylase"/>
    <property type="match status" value="1"/>
</dbReference>
<reference evidence="1" key="1">
    <citation type="submission" date="2019-08" db="EMBL/GenBank/DDBJ databases">
        <title>The genome of the North American firefly Photinus pyralis.</title>
        <authorList>
            <consortium name="Photinus pyralis genome working group"/>
            <person name="Fallon T.R."/>
            <person name="Sander Lower S.E."/>
            <person name="Weng J.-K."/>
        </authorList>
    </citation>
    <scope>NUCLEOTIDE SEQUENCE</scope>
    <source>
        <strain evidence="1">TRF0915ILg1</strain>
        <tissue evidence="1">Whole body</tissue>
    </source>
</reference>
<keyword evidence="2" id="KW-1185">Reference proteome</keyword>
<sequence length="100" mass="11051">MPSYSNYQLGDKILKELGSRGHEVTVITPYQDKTPIKNFKQVVLTGVLEQTREVAINLYERPDLGVASCVVLSTVAASRWTNPQMGNPGPPSYIPDLFLS</sequence>
<dbReference type="AlphaFoldDB" id="A0A8K0CTH5"/>
<proteinExistence type="predicted"/>
<dbReference type="OrthoDB" id="5835829at2759"/>
<gene>
    <name evidence="1" type="ORF">ILUMI_16873</name>
</gene>
<organism evidence="1 2">
    <name type="scientific">Ignelater luminosus</name>
    <name type="common">Cucubano</name>
    <name type="synonym">Pyrophorus luminosus</name>
    <dbReference type="NCBI Taxonomy" id="2038154"/>
    <lineage>
        <taxon>Eukaryota</taxon>
        <taxon>Metazoa</taxon>
        <taxon>Ecdysozoa</taxon>
        <taxon>Arthropoda</taxon>
        <taxon>Hexapoda</taxon>
        <taxon>Insecta</taxon>
        <taxon>Pterygota</taxon>
        <taxon>Neoptera</taxon>
        <taxon>Endopterygota</taxon>
        <taxon>Coleoptera</taxon>
        <taxon>Polyphaga</taxon>
        <taxon>Elateriformia</taxon>
        <taxon>Elateroidea</taxon>
        <taxon>Elateridae</taxon>
        <taxon>Agrypninae</taxon>
        <taxon>Pyrophorini</taxon>
        <taxon>Ignelater</taxon>
    </lineage>
</organism>
<dbReference type="Proteomes" id="UP000801492">
    <property type="component" value="Unassembled WGS sequence"/>
</dbReference>
<feature type="non-terminal residue" evidence="1">
    <location>
        <position position="100"/>
    </location>
</feature>
<name>A0A8K0CTH5_IGNLU</name>
<accession>A0A8K0CTH5</accession>
<comment type="caution">
    <text evidence="1">The sequence shown here is derived from an EMBL/GenBank/DDBJ whole genome shotgun (WGS) entry which is preliminary data.</text>
</comment>
<evidence type="ECO:0000313" key="2">
    <source>
        <dbReference type="Proteomes" id="UP000801492"/>
    </source>
</evidence>
<protein>
    <submittedName>
        <fullName evidence="1">Uncharacterized protein</fullName>
    </submittedName>
</protein>
<evidence type="ECO:0000313" key="1">
    <source>
        <dbReference type="EMBL" id="KAF2889300.1"/>
    </source>
</evidence>